<proteinExistence type="predicted"/>
<accession>A0A1E7FTT4</accession>
<dbReference type="KEGG" id="fcy:FRACYDRAFT_235207"/>
<dbReference type="EMBL" id="KV784354">
    <property type="protein sequence ID" value="OEU21581.1"/>
    <property type="molecule type" value="Genomic_DNA"/>
</dbReference>
<feature type="region of interest" description="Disordered" evidence="1">
    <location>
        <begin position="865"/>
        <end position="985"/>
    </location>
</feature>
<feature type="compositionally biased region" description="Low complexity" evidence="1">
    <location>
        <begin position="954"/>
        <end position="981"/>
    </location>
</feature>
<feature type="compositionally biased region" description="Low complexity" evidence="1">
    <location>
        <begin position="41"/>
        <end position="51"/>
    </location>
</feature>
<gene>
    <name evidence="3" type="ORF">FRACYDRAFT_235207</name>
</gene>
<dbReference type="InterPro" id="IPR008752">
    <property type="entry name" value="Peptidase_M11"/>
</dbReference>
<sequence length="1059" mass="116999">MKLLSTFSCSGIVSVAVVVVAAVTTSISSSNVVLAGESSTTSLSSSTTSLSFDEEEEAEESQQQQQQYHTNTDADADHHRYLLPASLLDQNIAECVLYLKDVQWEDGHADESWCCQFTTTTTSGSNGNNDNISSSMTQQSFGASGMMNNNIINIEGIPKEIIDSYRPISGGSILKINIGNDSSSHNPLLGEMKLIITNDTKYVIEDLKENDYRHYKSRRRRRRSRSRRNLAQQQHQDDDNDDDTNEGNRNLADTTGRLEALVIRVVSRSGKQPSGSAQELYDDIFNDNVCLRSQYLACSKNQLDISATQKQKYKRNNVNGVIDIQIDIEPSFPFGYDKNMNAYGNDRDLQQRALEEFEKIGSSGDIDLLLLSLPAGTGNWIAYAYINSYISVYNDYWIQRVSAQVHEVGHNLGLAHSGEGTGTGVNKDYGDTTGMMGFSYNSDDGPKKCFNAAKNYQLGWYNLQKESYNPVDFFDEKQTFVMNGMTEYNKNEGASKDNLITLRLENKRNDLDDYYIGYNRATGANSGTDEARDKIVVLQKPIAGPDNYGASFKIAELAVGQTYLIESVNYYAVVTYEYCSGGEKDLRDATISILATKTEPICRGAKREKFELDLKTDNFGDETSWTLTRGLSGERNEVVASSGDTEYESGKLYSLNPYAISGFCLIPDTFYSFKIMDSNGDGIICGEDDYYGFKGILNGKEIFSGGSFTREDIHVFNSSGGPTTSPTETPTKTPTKNPTKTPTESPSTSPTESCNEEKEQRFRLELFTDNFGFETSWNITTSSNLMLCGGLNCQNERYTKYTQYVRYACLTVGTCYNFTISDEYGDGMCCKQGGGSYEGYLDDISIFSGGEFLKSETVQVCTTTMPTDSPTNFPTDAPTDSPTTLVSTTPTTSSPTKISTTFSPTDSPTNSPTDAPTDSPTTLVSTTPTTSSPTKIPTTFSPTDIPTNPPTDAPTNSPTTLFSTTPTTSSPTKIPTTFSPTEASVEQVESCDDSEDFRHKKKNKRTCSWLMKKNEKKRKKLCKKKQKDKDGNKIRVYEWCPTSCGTICKGSCKASTCNK</sequence>
<evidence type="ECO:0000313" key="3">
    <source>
        <dbReference type="EMBL" id="OEU21581.1"/>
    </source>
</evidence>
<feature type="region of interest" description="Disordered" evidence="1">
    <location>
        <begin position="714"/>
        <end position="755"/>
    </location>
</feature>
<evidence type="ECO:0000256" key="1">
    <source>
        <dbReference type="SAM" id="MobiDB-lite"/>
    </source>
</evidence>
<dbReference type="AlphaFoldDB" id="A0A1E7FTT4"/>
<dbReference type="GO" id="GO:0008237">
    <property type="term" value="F:metallopeptidase activity"/>
    <property type="evidence" value="ECO:0007669"/>
    <property type="project" value="InterPro"/>
</dbReference>
<dbReference type="SUPFAM" id="SSF55486">
    <property type="entry name" value="Metalloproteases ('zincins'), catalytic domain"/>
    <property type="match status" value="1"/>
</dbReference>
<feature type="region of interest" description="Disordered" evidence="1">
    <location>
        <begin position="215"/>
        <end position="253"/>
    </location>
</feature>
<feature type="region of interest" description="Disordered" evidence="1">
    <location>
        <begin position="41"/>
        <end position="72"/>
    </location>
</feature>
<feature type="compositionally biased region" description="Basic residues" evidence="1">
    <location>
        <begin position="215"/>
        <end position="228"/>
    </location>
</feature>
<feature type="domain" description="Peptidase M11 gametolysin" evidence="2">
    <location>
        <begin position="379"/>
        <end position="461"/>
    </location>
</feature>
<evidence type="ECO:0000313" key="4">
    <source>
        <dbReference type="Proteomes" id="UP000095751"/>
    </source>
</evidence>
<reference evidence="3 4" key="1">
    <citation type="submission" date="2016-09" db="EMBL/GenBank/DDBJ databases">
        <title>Extensive genetic diversity and differential bi-allelic expression allows diatom success in the polar Southern Ocean.</title>
        <authorList>
            <consortium name="DOE Joint Genome Institute"/>
            <person name="Mock T."/>
            <person name="Otillar R.P."/>
            <person name="Strauss J."/>
            <person name="Dupont C."/>
            <person name="Frickenhaus S."/>
            <person name="Maumus F."/>
            <person name="Mcmullan M."/>
            <person name="Sanges R."/>
            <person name="Schmutz J."/>
            <person name="Toseland A."/>
            <person name="Valas R."/>
            <person name="Veluchamy A."/>
            <person name="Ward B.J."/>
            <person name="Allen A."/>
            <person name="Barry K."/>
            <person name="Falciatore A."/>
            <person name="Ferrante M."/>
            <person name="Fortunato A.E."/>
            <person name="Gloeckner G."/>
            <person name="Gruber A."/>
            <person name="Hipkin R."/>
            <person name="Janech M."/>
            <person name="Kroth P."/>
            <person name="Leese F."/>
            <person name="Lindquist E."/>
            <person name="Lyon B.R."/>
            <person name="Martin J."/>
            <person name="Mayer C."/>
            <person name="Parker M."/>
            <person name="Quesneville H."/>
            <person name="Raymond J."/>
            <person name="Uhlig C."/>
            <person name="Valentin K.U."/>
            <person name="Worden A.Z."/>
            <person name="Armbrust E.V."/>
            <person name="Bowler C."/>
            <person name="Green B."/>
            <person name="Moulton V."/>
            <person name="Van Oosterhout C."/>
            <person name="Grigoriev I."/>
        </authorList>
    </citation>
    <scope>NUCLEOTIDE SEQUENCE [LARGE SCALE GENOMIC DNA]</scope>
    <source>
        <strain evidence="3 4">CCMP1102</strain>
    </source>
</reference>
<feature type="compositionally biased region" description="Low complexity" evidence="1">
    <location>
        <begin position="717"/>
        <end position="753"/>
    </location>
</feature>
<dbReference type="InParanoid" id="A0A1E7FTT4"/>
<dbReference type="InterPro" id="IPR024079">
    <property type="entry name" value="MetalloPept_cat_dom_sf"/>
</dbReference>
<dbReference type="Gene3D" id="3.40.390.10">
    <property type="entry name" value="Collagenase (Catalytic Domain)"/>
    <property type="match status" value="1"/>
</dbReference>
<name>A0A1E7FTT4_9STRA</name>
<dbReference type="Proteomes" id="UP000095751">
    <property type="component" value="Unassembled WGS sequence"/>
</dbReference>
<dbReference type="OrthoDB" id="48545at2759"/>
<protein>
    <recommendedName>
        <fullName evidence="2">Peptidase M11 gametolysin domain-containing protein</fullName>
    </recommendedName>
</protein>
<feature type="compositionally biased region" description="Polar residues" evidence="1">
    <location>
        <begin position="865"/>
        <end position="874"/>
    </location>
</feature>
<keyword evidence="4" id="KW-1185">Reference proteome</keyword>
<evidence type="ECO:0000259" key="2">
    <source>
        <dbReference type="Pfam" id="PF05548"/>
    </source>
</evidence>
<feature type="compositionally biased region" description="Low complexity" evidence="1">
    <location>
        <begin position="878"/>
        <end position="943"/>
    </location>
</feature>
<organism evidence="3 4">
    <name type="scientific">Fragilariopsis cylindrus CCMP1102</name>
    <dbReference type="NCBI Taxonomy" id="635003"/>
    <lineage>
        <taxon>Eukaryota</taxon>
        <taxon>Sar</taxon>
        <taxon>Stramenopiles</taxon>
        <taxon>Ochrophyta</taxon>
        <taxon>Bacillariophyta</taxon>
        <taxon>Bacillariophyceae</taxon>
        <taxon>Bacillariophycidae</taxon>
        <taxon>Bacillariales</taxon>
        <taxon>Bacillariaceae</taxon>
        <taxon>Fragilariopsis</taxon>
    </lineage>
</organism>
<dbReference type="Pfam" id="PF05548">
    <property type="entry name" value="Peptidase_M11"/>
    <property type="match status" value="1"/>
</dbReference>